<protein>
    <recommendedName>
        <fullName evidence="3">Antitoxin Xre/MbcA/ParS-like toxin-binding domain-containing protein</fullName>
    </recommendedName>
</protein>
<comment type="caution">
    <text evidence="1">The sequence shown here is derived from an EMBL/GenBank/DDBJ whole genome shotgun (WGS) entry which is preliminary data.</text>
</comment>
<keyword evidence="2" id="KW-1185">Reference proteome</keyword>
<proteinExistence type="predicted"/>
<organism evidence="1 2">
    <name type="scientific">Tropicimonas aquimaris</name>
    <dbReference type="NCBI Taxonomy" id="914152"/>
    <lineage>
        <taxon>Bacteria</taxon>
        <taxon>Pseudomonadati</taxon>
        <taxon>Pseudomonadota</taxon>
        <taxon>Alphaproteobacteria</taxon>
        <taxon>Rhodobacterales</taxon>
        <taxon>Roseobacteraceae</taxon>
        <taxon>Tropicimonas</taxon>
    </lineage>
</organism>
<accession>A0ABW3IXG7</accession>
<name>A0ABW3IXG7_9RHOB</name>
<dbReference type="RefSeq" id="WP_386078908.1">
    <property type="nucleotide sequence ID" value="NZ_JBHTJT010000060.1"/>
</dbReference>
<dbReference type="Proteomes" id="UP001597108">
    <property type="component" value="Unassembled WGS sequence"/>
</dbReference>
<sequence length="219" mass="24784">MTDKLYYLHDGRAEPVTTHALEGRLSRPDVAGAVTFVVEDPATRAVLIRMSEIVSRMMPDKLRERQEERIETMMTAMLDFDPLDTAESRIDLRNAEMRLEFLQEFPAIEAQTVHKLAGHSGTNASQTAASWRKARKILGLPFGGKIIYPRFQFDADGQPYPLMRNVLKALPDDMTPWQIAFWIVSPNARLDTATPIDAIRRGDRLVIAAAERERHEVVG</sequence>
<evidence type="ECO:0008006" key="3">
    <source>
        <dbReference type="Google" id="ProtNLM"/>
    </source>
</evidence>
<evidence type="ECO:0000313" key="2">
    <source>
        <dbReference type="Proteomes" id="UP001597108"/>
    </source>
</evidence>
<reference evidence="2" key="1">
    <citation type="journal article" date="2019" name="Int. J. Syst. Evol. Microbiol.">
        <title>The Global Catalogue of Microorganisms (GCM) 10K type strain sequencing project: providing services to taxonomists for standard genome sequencing and annotation.</title>
        <authorList>
            <consortium name="The Broad Institute Genomics Platform"/>
            <consortium name="The Broad Institute Genome Sequencing Center for Infectious Disease"/>
            <person name="Wu L."/>
            <person name="Ma J."/>
        </authorList>
    </citation>
    <scope>NUCLEOTIDE SEQUENCE [LARGE SCALE GENOMIC DNA]</scope>
    <source>
        <strain evidence="2">CCUG 60524</strain>
    </source>
</reference>
<gene>
    <name evidence="1" type="ORF">ACFQ2S_23715</name>
</gene>
<dbReference type="EMBL" id="JBHTJT010000060">
    <property type="protein sequence ID" value="MFD0982646.1"/>
    <property type="molecule type" value="Genomic_DNA"/>
</dbReference>
<evidence type="ECO:0000313" key="1">
    <source>
        <dbReference type="EMBL" id="MFD0982646.1"/>
    </source>
</evidence>